<feature type="transmembrane region" description="Helical" evidence="8">
    <location>
        <begin position="124"/>
        <end position="142"/>
    </location>
</feature>
<evidence type="ECO:0000313" key="10">
    <source>
        <dbReference type="Proteomes" id="UP000324760"/>
    </source>
</evidence>
<dbReference type="GO" id="GO:0005886">
    <property type="term" value="C:plasma membrane"/>
    <property type="evidence" value="ECO:0007669"/>
    <property type="project" value="UniProtKB-SubCell"/>
</dbReference>
<dbReference type="FunFam" id="1.10.3470.10:FF:000001">
    <property type="entry name" value="Vitamin B12 ABC transporter permease BtuC"/>
    <property type="match status" value="1"/>
</dbReference>
<dbReference type="RefSeq" id="WP_138988031.1">
    <property type="nucleotide sequence ID" value="NZ_CP043869.1"/>
</dbReference>
<comment type="similarity">
    <text evidence="2">Belongs to the binding-protein-dependent transport system permease family. FecCD subfamily.</text>
</comment>
<feature type="transmembrane region" description="Helical" evidence="8">
    <location>
        <begin position="247"/>
        <end position="272"/>
    </location>
</feature>
<dbReference type="Proteomes" id="UP000324760">
    <property type="component" value="Chromosome"/>
</dbReference>
<dbReference type="CDD" id="cd06550">
    <property type="entry name" value="TM_ABC_iron-siderophores_like"/>
    <property type="match status" value="1"/>
</dbReference>
<dbReference type="InterPro" id="IPR000522">
    <property type="entry name" value="ABC_transptr_permease_BtuC"/>
</dbReference>
<evidence type="ECO:0000256" key="2">
    <source>
        <dbReference type="ARBA" id="ARBA00007935"/>
    </source>
</evidence>
<dbReference type="InterPro" id="IPR037294">
    <property type="entry name" value="ABC_BtuC-like"/>
</dbReference>
<evidence type="ECO:0000256" key="7">
    <source>
        <dbReference type="ARBA" id="ARBA00023136"/>
    </source>
</evidence>
<protein>
    <submittedName>
        <fullName evidence="9">Iron ABC transporter permease</fullName>
    </submittedName>
</protein>
<dbReference type="Gene3D" id="1.10.3470.10">
    <property type="entry name" value="ABC transporter involved in vitamin B12 uptake, BtuC"/>
    <property type="match status" value="1"/>
</dbReference>
<keyword evidence="6 8" id="KW-1133">Transmembrane helix</keyword>
<feature type="transmembrane region" description="Helical" evidence="8">
    <location>
        <begin position="69"/>
        <end position="86"/>
    </location>
</feature>
<dbReference type="PANTHER" id="PTHR30472:SF25">
    <property type="entry name" value="ABC TRANSPORTER PERMEASE PROTEIN MJ0876-RELATED"/>
    <property type="match status" value="1"/>
</dbReference>
<sequence>MTRWPVAQHAFVLGALLLLGLLTSLVQGAINLPAGNSLLAVLDALVGSRYSTLLDYQQVVVVDLRLPRVLLAVVVGALLAQCGAVMQGLFRNPLADPGIVGVSSGAAVGAILAIAWLVPLLGDWTIPVCAFAGGLVVTLLVYRLAKTHNGTSVMMLLLAGIAVSAFAGAVIGFVSYISNDQVLRDLSLWQMGSLAGGDRFNLAIAYATLLILLVAFQRRAAALNALLLGEPEARHLGIRVERLKIELVVLTAIGVGVAVSCSGIIGFVGLVVPHLVRLTVGPCHHTLLPLSALMGAVLLLYADLMGRLLLQPAELPVGLVTALIGAPFFLVLLLQMRRRGA</sequence>
<dbReference type="OrthoDB" id="9055647at2"/>
<evidence type="ECO:0000256" key="5">
    <source>
        <dbReference type="ARBA" id="ARBA00022692"/>
    </source>
</evidence>
<feature type="transmembrane region" description="Helical" evidence="8">
    <location>
        <begin position="154"/>
        <end position="179"/>
    </location>
</feature>
<dbReference type="EMBL" id="CP043869">
    <property type="protein sequence ID" value="QEQ98151.1"/>
    <property type="molecule type" value="Genomic_DNA"/>
</dbReference>
<keyword evidence="10" id="KW-1185">Reference proteome</keyword>
<dbReference type="KEGG" id="ncu:F0U83_16325"/>
<comment type="subcellular location">
    <subcellularLocation>
        <location evidence="1">Cell membrane</location>
        <topology evidence="1">Multi-pass membrane protein</topology>
    </subcellularLocation>
</comment>
<evidence type="ECO:0000256" key="4">
    <source>
        <dbReference type="ARBA" id="ARBA00022475"/>
    </source>
</evidence>
<name>A0A5P1RG66_9GAMM</name>
<keyword evidence="5 8" id="KW-0812">Transmembrane</keyword>
<evidence type="ECO:0000256" key="3">
    <source>
        <dbReference type="ARBA" id="ARBA00022448"/>
    </source>
</evidence>
<reference evidence="9 10" key="1">
    <citation type="journal article" date="2019" name="Biochem. Eng. J.">
        <title>Metabolic engineering of the marine bacteria Neptunomonas concharum for the production of acetoin and meso-2,3-butanediol from acetate.</title>
        <authorList>
            <person name="Li W."/>
            <person name="Pu N."/>
            <person name="Liu C.-X."/>
            <person name="Yuan Q.-P."/>
            <person name="Li Z.-J."/>
        </authorList>
    </citation>
    <scope>NUCLEOTIDE SEQUENCE [LARGE SCALE GENOMIC DNA]</scope>
    <source>
        <strain evidence="9 10">JCM17730</strain>
    </source>
</reference>
<keyword evidence="3" id="KW-0813">Transport</keyword>
<dbReference type="GO" id="GO:0033214">
    <property type="term" value="P:siderophore-iron import into cell"/>
    <property type="evidence" value="ECO:0007669"/>
    <property type="project" value="TreeGrafter"/>
</dbReference>
<organism evidence="9 10">
    <name type="scientific">Neptunomonas concharum</name>
    <dbReference type="NCBI Taxonomy" id="1031538"/>
    <lineage>
        <taxon>Bacteria</taxon>
        <taxon>Pseudomonadati</taxon>
        <taxon>Pseudomonadota</taxon>
        <taxon>Gammaproteobacteria</taxon>
        <taxon>Oceanospirillales</taxon>
        <taxon>Oceanospirillaceae</taxon>
        <taxon>Neptunomonas</taxon>
    </lineage>
</organism>
<accession>A0A5P1RG66</accession>
<proteinExistence type="inferred from homology"/>
<dbReference type="Pfam" id="PF01032">
    <property type="entry name" value="FecCD"/>
    <property type="match status" value="1"/>
</dbReference>
<keyword evidence="4" id="KW-1003">Cell membrane</keyword>
<evidence type="ECO:0000256" key="1">
    <source>
        <dbReference type="ARBA" id="ARBA00004651"/>
    </source>
</evidence>
<feature type="transmembrane region" description="Helical" evidence="8">
    <location>
        <begin position="317"/>
        <end position="336"/>
    </location>
</feature>
<evidence type="ECO:0000256" key="6">
    <source>
        <dbReference type="ARBA" id="ARBA00022989"/>
    </source>
</evidence>
<gene>
    <name evidence="9" type="ORF">F0U83_16325</name>
</gene>
<dbReference type="GO" id="GO:0022857">
    <property type="term" value="F:transmembrane transporter activity"/>
    <property type="evidence" value="ECO:0007669"/>
    <property type="project" value="InterPro"/>
</dbReference>
<dbReference type="AlphaFoldDB" id="A0A5P1RG66"/>
<evidence type="ECO:0000256" key="8">
    <source>
        <dbReference type="SAM" id="Phobius"/>
    </source>
</evidence>
<dbReference type="PANTHER" id="PTHR30472">
    <property type="entry name" value="FERRIC ENTEROBACTIN TRANSPORT SYSTEM PERMEASE PROTEIN"/>
    <property type="match status" value="1"/>
</dbReference>
<dbReference type="SUPFAM" id="SSF81345">
    <property type="entry name" value="ABC transporter involved in vitamin B12 uptake, BtuC"/>
    <property type="match status" value="1"/>
</dbReference>
<feature type="transmembrane region" description="Helical" evidence="8">
    <location>
        <begin position="98"/>
        <end position="118"/>
    </location>
</feature>
<keyword evidence="7 8" id="KW-0472">Membrane</keyword>
<feature type="transmembrane region" description="Helical" evidence="8">
    <location>
        <begin position="199"/>
        <end position="216"/>
    </location>
</feature>
<evidence type="ECO:0000313" key="9">
    <source>
        <dbReference type="EMBL" id="QEQ98151.1"/>
    </source>
</evidence>